<comment type="caution">
    <text evidence="1">The sequence shown here is derived from an EMBL/GenBank/DDBJ whole genome shotgun (WGS) entry which is preliminary data.</text>
</comment>
<organism evidence="1 2">
    <name type="scientific">Fusarium heterosporum</name>
    <dbReference type="NCBI Taxonomy" id="42747"/>
    <lineage>
        <taxon>Eukaryota</taxon>
        <taxon>Fungi</taxon>
        <taxon>Dikarya</taxon>
        <taxon>Ascomycota</taxon>
        <taxon>Pezizomycotina</taxon>
        <taxon>Sordariomycetes</taxon>
        <taxon>Hypocreomycetidae</taxon>
        <taxon>Hypocreales</taxon>
        <taxon>Nectriaceae</taxon>
        <taxon>Fusarium</taxon>
        <taxon>Fusarium heterosporum species complex</taxon>
    </lineage>
</organism>
<reference evidence="1 2" key="1">
    <citation type="submission" date="2020-05" db="EMBL/GenBank/DDBJ databases">
        <title>Identification and distribution of gene clusters putatively required for synthesis of sphingolipid metabolism inhibitors in phylogenetically diverse species of the filamentous fungus Fusarium.</title>
        <authorList>
            <person name="Kim H.-S."/>
            <person name="Busman M."/>
            <person name="Brown D.W."/>
            <person name="Divon H."/>
            <person name="Uhlig S."/>
            <person name="Proctor R.H."/>
        </authorList>
    </citation>
    <scope>NUCLEOTIDE SEQUENCE [LARGE SCALE GENOMIC DNA]</scope>
    <source>
        <strain evidence="1 2">NRRL 20693</strain>
    </source>
</reference>
<name>A0A8H5WN99_FUSHE</name>
<evidence type="ECO:0000313" key="1">
    <source>
        <dbReference type="EMBL" id="KAF5664353.1"/>
    </source>
</evidence>
<dbReference type="Pfam" id="PF20174">
    <property type="entry name" value="DUF6540"/>
    <property type="match status" value="1"/>
</dbReference>
<dbReference type="EMBL" id="JAAGWQ010000134">
    <property type="protein sequence ID" value="KAF5664353.1"/>
    <property type="molecule type" value="Genomic_DNA"/>
</dbReference>
<gene>
    <name evidence="1" type="ORF">FHETE_7110</name>
</gene>
<accession>A0A8H5WN99</accession>
<proteinExistence type="predicted"/>
<protein>
    <submittedName>
        <fullName evidence="1">Uncharacterized protein</fullName>
    </submittedName>
</protein>
<keyword evidence="2" id="KW-1185">Reference proteome</keyword>
<dbReference type="OrthoDB" id="2999773at2759"/>
<evidence type="ECO:0000313" key="2">
    <source>
        <dbReference type="Proteomes" id="UP000567885"/>
    </source>
</evidence>
<dbReference type="SUPFAM" id="SSF101447">
    <property type="entry name" value="Formin homology 2 domain (FH2 domain)"/>
    <property type="match status" value="1"/>
</dbReference>
<dbReference type="Proteomes" id="UP000567885">
    <property type="component" value="Unassembled WGS sequence"/>
</dbReference>
<dbReference type="AlphaFoldDB" id="A0A8H5WN99"/>
<sequence>MSSSPPPPPPPPPPSSYRTIPFSSRPVPPIVTGDVFTGGLLLELLVYNGAPFNDHWAYFIQSDFNSDVGVYIDAQGDVRNGFKLQIKRGHNITEETPRPSVRIPLQWVESQFLNKTAMFDTQNNTSVDTMLVCDFERSVFMVPAPTKTLNTVARSVS</sequence>
<dbReference type="InterPro" id="IPR046670">
    <property type="entry name" value="DUF6540"/>
</dbReference>